<evidence type="ECO:0000256" key="9">
    <source>
        <dbReference type="SAM" id="Phobius"/>
    </source>
</evidence>
<evidence type="ECO:0000259" key="11">
    <source>
        <dbReference type="PROSITE" id="PS51846"/>
    </source>
</evidence>
<organism evidence="12 13">
    <name type="scientific">Geovibrio thiophilus</name>
    <dbReference type="NCBI Taxonomy" id="139438"/>
    <lineage>
        <taxon>Bacteria</taxon>
        <taxon>Pseudomonadati</taxon>
        <taxon>Deferribacterota</taxon>
        <taxon>Deferribacteres</taxon>
        <taxon>Deferribacterales</taxon>
        <taxon>Geovibrionaceae</taxon>
        <taxon>Geovibrio</taxon>
    </lineage>
</organism>
<dbReference type="Pfam" id="PF01595">
    <property type="entry name" value="CNNM"/>
    <property type="match status" value="1"/>
</dbReference>
<protein>
    <submittedName>
        <fullName evidence="12">DUF21 domain-containing protein</fullName>
    </submittedName>
</protein>
<evidence type="ECO:0000256" key="4">
    <source>
        <dbReference type="ARBA" id="ARBA00022989"/>
    </source>
</evidence>
<feature type="domain" description="CBS" evidence="10">
    <location>
        <begin position="263"/>
        <end position="321"/>
    </location>
</feature>
<dbReference type="RefSeq" id="WP_128467711.1">
    <property type="nucleotide sequence ID" value="NZ_CP035108.1"/>
</dbReference>
<proteinExistence type="predicted"/>
<evidence type="ECO:0000256" key="1">
    <source>
        <dbReference type="ARBA" id="ARBA00004141"/>
    </source>
</evidence>
<keyword evidence="5 7" id="KW-0129">CBS domain</keyword>
<sequence>MLTLFTYIIVALGLSFLCSVMEAVLLSMTPVYAIQLEQKNPKAGKTYTELKKDIEAPLSAILSLNTIAHTIGAAGAGAQATKIFGDAYLGVISVILTLLILILSEILPKTLGAVFWKQIAVPMLPVLRFTMFTMKPLVFLTNLMTKILPKSKESGVINHDEFLILTQQGIKGGVFSEQESLILTNLFMLKKLTVKHIMTPRTVMFALREDTTVGEVLARHPEMVFSRIPVYKTALDDITGFVLRSDILLYAVRDMKDTPLSEFRRPINAVPESISISRHFTGLIKDRAHISLVIDEYGGTAGIVTLEDVIETLIGIEIVDEHDKVKDLQNLARQQWSNRIRKMGLNPADYDFDR</sequence>
<dbReference type="PROSITE" id="PS51846">
    <property type="entry name" value="CNNM"/>
    <property type="match status" value="1"/>
</dbReference>
<dbReference type="PANTHER" id="PTHR22777:SF4">
    <property type="entry name" value="UPF0053 PROTEIN SLL1254"/>
    <property type="match status" value="1"/>
</dbReference>
<keyword evidence="13" id="KW-1185">Reference proteome</keyword>
<evidence type="ECO:0000256" key="5">
    <source>
        <dbReference type="ARBA" id="ARBA00023122"/>
    </source>
</evidence>
<name>A0A410K1V1_9BACT</name>
<dbReference type="PROSITE" id="PS51371">
    <property type="entry name" value="CBS"/>
    <property type="match status" value="1"/>
</dbReference>
<evidence type="ECO:0000256" key="6">
    <source>
        <dbReference type="ARBA" id="ARBA00023136"/>
    </source>
</evidence>
<keyword evidence="6 8" id="KW-0472">Membrane</keyword>
<evidence type="ECO:0000256" key="8">
    <source>
        <dbReference type="PROSITE-ProRule" id="PRU01193"/>
    </source>
</evidence>
<keyword evidence="3" id="KW-0677">Repeat</keyword>
<evidence type="ECO:0000256" key="2">
    <source>
        <dbReference type="ARBA" id="ARBA00022692"/>
    </source>
</evidence>
<dbReference type="InterPro" id="IPR000644">
    <property type="entry name" value="CBS_dom"/>
</dbReference>
<dbReference type="EMBL" id="CP035108">
    <property type="protein sequence ID" value="QAR34406.1"/>
    <property type="molecule type" value="Genomic_DNA"/>
</dbReference>
<reference evidence="12 13" key="1">
    <citation type="submission" date="2019-01" db="EMBL/GenBank/DDBJ databases">
        <title>Geovibrio thiophilus DSM 11263, complete genome.</title>
        <authorList>
            <person name="Spring S."/>
            <person name="Bunk B."/>
            <person name="Sproer C."/>
        </authorList>
    </citation>
    <scope>NUCLEOTIDE SEQUENCE [LARGE SCALE GENOMIC DNA]</scope>
    <source>
        <strain evidence="12 13">DSM 11263</strain>
    </source>
</reference>
<feature type="transmembrane region" description="Helical" evidence="9">
    <location>
        <begin position="88"/>
        <end position="107"/>
    </location>
</feature>
<evidence type="ECO:0000259" key="10">
    <source>
        <dbReference type="PROSITE" id="PS51371"/>
    </source>
</evidence>
<evidence type="ECO:0000313" key="12">
    <source>
        <dbReference type="EMBL" id="QAR34406.1"/>
    </source>
</evidence>
<dbReference type="OrthoDB" id="9798188at2"/>
<dbReference type="Proteomes" id="UP000287502">
    <property type="component" value="Chromosome"/>
</dbReference>
<dbReference type="InterPro" id="IPR002550">
    <property type="entry name" value="CNNM"/>
</dbReference>
<dbReference type="InterPro" id="IPR044751">
    <property type="entry name" value="Ion_transp-like_CBS"/>
</dbReference>
<comment type="subcellular location">
    <subcellularLocation>
        <location evidence="1">Membrane</location>
        <topology evidence="1">Multi-pass membrane protein</topology>
    </subcellularLocation>
</comment>
<dbReference type="InterPro" id="IPR046342">
    <property type="entry name" value="CBS_dom_sf"/>
</dbReference>
<evidence type="ECO:0000256" key="3">
    <source>
        <dbReference type="ARBA" id="ARBA00022737"/>
    </source>
</evidence>
<evidence type="ECO:0000313" key="13">
    <source>
        <dbReference type="Proteomes" id="UP000287502"/>
    </source>
</evidence>
<dbReference type="Pfam" id="PF00571">
    <property type="entry name" value="CBS"/>
    <property type="match status" value="1"/>
</dbReference>
<evidence type="ECO:0000256" key="7">
    <source>
        <dbReference type="PROSITE-ProRule" id="PRU00703"/>
    </source>
</evidence>
<feature type="domain" description="CNNM transmembrane" evidence="11">
    <location>
        <begin position="1"/>
        <end position="179"/>
    </location>
</feature>
<dbReference type="KEGG" id="gtl:EP073_13660"/>
<keyword evidence="4 8" id="KW-1133">Transmembrane helix</keyword>
<dbReference type="AlphaFoldDB" id="A0A410K1V1"/>
<keyword evidence="2 8" id="KW-0812">Transmembrane</keyword>
<dbReference type="GO" id="GO:0005886">
    <property type="term" value="C:plasma membrane"/>
    <property type="evidence" value="ECO:0007669"/>
    <property type="project" value="TreeGrafter"/>
</dbReference>
<dbReference type="PANTHER" id="PTHR22777">
    <property type="entry name" value="HEMOLYSIN-RELATED"/>
    <property type="match status" value="1"/>
</dbReference>
<accession>A0A410K1V1</accession>
<dbReference type="Gene3D" id="3.10.580.10">
    <property type="entry name" value="CBS-domain"/>
    <property type="match status" value="1"/>
</dbReference>
<dbReference type="SUPFAM" id="SSF54631">
    <property type="entry name" value="CBS-domain pair"/>
    <property type="match status" value="1"/>
</dbReference>
<dbReference type="CDD" id="cd04590">
    <property type="entry name" value="CBS_pair_CorC_HlyC_assoc"/>
    <property type="match status" value="1"/>
</dbReference>
<gene>
    <name evidence="12" type="ORF">EP073_13660</name>
</gene>